<keyword evidence="3" id="KW-1185">Reference proteome</keyword>
<dbReference type="GeneID" id="71983032"/>
<dbReference type="AlphaFoldDB" id="A0A9Q8LAN8"/>
<reference evidence="2" key="1">
    <citation type="submission" date="2021-12" db="EMBL/GenBank/DDBJ databases">
        <authorList>
            <person name="Zaccaron A."/>
            <person name="Stergiopoulos I."/>
        </authorList>
    </citation>
    <scope>NUCLEOTIDE SEQUENCE</scope>
    <source>
        <strain evidence="2">Race5_Kim</strain>
    </source>
</reference>
<dbReference type="Proteomes" id="UP000756132">
    <property type="component" value="Chromosome 2"/>
</dbReference>
<dbReference type="PANTHER" id="PTHR33112:SF16">
    <property type="entry name" value="HETEROKARYON INCOMPATIBILITY DOMAIN-CONTAINING PROTEIN"/>
    <property type="match status" value="1"/>
</dbReference>
<gene>
    <name evidence="2" type="ORF">CLAFUR5_03154</name>
</gene>
<accession>A0A9Q8LAN8</accession>
<feature type="domain" description="Heterokaryon incompatibility" evidence="1">
    <location>
        <begin position="213"/>
        <end position="363"/>
    </location>
</feature>
<dbReference type="RefSeq" id="XP_047758145.1">
    <property type="nucleotide sequence ID" value="XM_047902302.1"/>
</dbReference>
<dbReference type="Pfam" id="PF06985">
    <property type="entry name" value="HET"/>
    <property type="match status" value="1"/>
</dbReference>
<dbReference type="PANTHER" id="PTHR33112">
    <property type="entry name" value="DOMAIN PROTEIN, PUTATIVE-RELATED"/>
    <property type="match status" value="1"/>
</dbReference>
<reference evidence="2" key="2">
    <citation type="journal article" date="2022" name="Microb. Genom.">
        <title>A chromosome-scale genome assembly of the tomato pathogen Cladosporium fulvum reveals a compartmentalized genome architecture and the presence of a dispensable chromosome.</title>
        <authorList>
            <person name="Zaccaron A.Z."/>
            <person name="Chen L.H."/>
            <person name="Samaras A."/>
            <person name="Stergiopoulos I."/>
        </authorList>
    </citation>
    <scope>NUCLEOTIDE SEQUENCE</scope>
    <source>
        <strain evidence="2">Race5_Kim</strain>
    </source>
</reference>
<evidence type="ECO:0000313" key="2">
    <source>
        <dbReference type="EMBL" id="UJO13779.1"/>
    </source>
</evidence>
<dbReference type="OrthoDB" id="3789824at2759"/>
<evidence type="ECO:0000259" key="1">
    <source>
        <dbReference type="Pfam" id="PF06985"/>
    </source>
</evidence>
<dbReference type="InterPro" id="IPR010730">
    <property type="entry name" value="HET"/>
</dbReference>
<protein>
    <recommendedName>
        <fullName evidence="1">Heterokaryon incompatibility domain-containing protein</fullName>
    </recommendedName>
</protein>
<sequence>MQLTNTIRRQCSIDLCETKRGFNSHQLQCRGCNGIEELLAWLRDARLTNPYYEGVLESGRIHRTFAELDGCASSHDCVTCQVIRRAFYLAQITQAGVKELTATSKDANIFARLHCTAKHIFMEVVIGSEKFDEKSAWILCSDEPHYQGKELAVAPLDFEDIFINLKPRIDDCHDHHRCSNLGYSLENPSWLVELLPHGMARLVKPPASPFLKYVSLSYSWGKPANRKENEIFKRTAELTADPHNFVHEGFSRSLLPLTLQDAMRITEAFEVQYIWIDRLCIPKRANWDDEASKMHEVFGNAYFTLAATGAERAWDPLDTGRQAWSYRPRRCQVDAYWLSTIDMSLNDMRVHAPLSQRGWVMQEERLSPRVLYWCGQRAYWSCAQGDPYIEGSQGLCDNRASKDWSHPQAFLRSCYRGDATDLEEEWLDIVASYVRRDLYRDVDRFLAISGLATRYLDAKSIMLDTDQKEEYLAGLWRGNIARGLGWAVPGGTANERLNSIGPTWSWASLPLRTEIKFGTKFVECPKFTLLTEYHRTTAKNSMEAVNIGAKFDMTLDIEGQCRDFISKGADIVPWNDVCIKRGSQEHFVFKQGPQKPVYARDADSGRVLSYEAHQVHVVGQLDYLDNVTDSVPEEKTMQLLAFEVSHSAMLLLLVQRKDDDGALRCARVGVACGYRKNFFAGSKIQRIRLV</sequence>
<dbReference type="KEGG" id="ffu:CLAFUR5_03154"/>
<proteinExistence type="predicted"/>
<name>A0A9Q8LAN8_PASFU</name>
<dbReference type="EMBL" id="CP090164">
    <property type="protein sequence ID" value="UJO13779.1"/>
    <property type="molecule type" value="Genomic_DNA"/>
</dbReference>
<evidence type="ECO:0000313" key="3">
    <source>
        <dbReference type="Proteomes" id="UP000756132"/>
    </source>
</evidence>
<organism evidence="2 3">
    <name type="scientific">Passalora fulva</name>
    <name type="common">Tomato leaf mold</name>
    <name type="synonym">Cladosporium fulvum</name>
    <dbReference type="NCBI Taxonomy" id="5499"/>
    <lineage>
        <taxon>Eukaryota</taxon>
        <taxon>Fungi</taxon>
        <taxon>Dikarya</taxon>
        <taxon>Ascomycota</taxon>
        <taxon>Pezizomycotina</taxon>
        <taxon>Dothideomycetes</taxon>
        <taxon>Dothideomycetidae</taxon>
        <taxon>Mycosphaerellales</taxon>
        <taxon>Mycosphaerellaceae</taxon>
        <taxon>Fulvia</taxon>
    </lineage>
</organism>